<keyword evidence="2" id="KW-1185">Reference proteome</keyword>
<dbReference type="EMBL" id="JAEUBG010002433">
    <property type="protein sequence ID" value="KAH3684517.1"/>
    <property type="molecule type" value="Genomic_DNA"/>
</dbReference>
<evidence type="ECO:0000313" key="1">
    <source>
        <dbReference type="EMBL" id="KAH3684517.1"/>
    </source>
</evidence>
<reference evidence="1" key="2">
    <citation type="submission" date="2021-01" db="EMBL/GenBank/DDBJ databases">
        <authorList>
            <person name="Schikora-Tamarit M.A."/>
        </authorList>
    </citation>
    <scope>NUCLEOTIDE SEQUENCE</scope>
    <source>
        <strain evidence="1">CBS2887</strain>
    </source>
</reference>
<comment type="caution">
    <text evidence="1">The sequence shown here is derived from an EMBL/GenBank/DDBJ whole genome shotgun (WGS) entry which is preliminary data.</text>
</comment>
<proteinExistence type="predicted"/>
<reference evidence="1" key="1">
    <citation type="journal article" date="2021" name="Open Biol.">
        <title>Shared evolutionary footprints suggest mitochondrial oxidative damage underlies multiple complex I losses in fungi.</title>
        <authorList>
            <person name="Schikora-Tamarit M.A."/>
            <person name="Marcet-Houben M."/>
            <person name="Nosek J."/>
            <person name="Gabaldon T."/>
        </authorList>
    </citation>
    <scope>NUCLEOTIDE SEQUENCE</scope>
    <source>
        <strain evidence="1">CBS2887</strain>
    </source>
</reference>
<name>A0A9P8Q5U2_WICPI</name>
<protein>
    <submittedName>
        <fullName evidence="1">Uncharacterized protein</fullName>
    </submittedName>
</protein>
<organism evidence="1 2">
    <name type="scientific">Wickerhamomyces pijperi</name>
    <name type="common">Yeast</name>
    <name type="synonym">Pichia pijperi</name>
    <dbReference type="NCBI Taxonomy" id="599730"/>
    <lineage>
        <taxon>Eukaryota</taxon>
        <taxon>Fungi</taxon>
        <taxon>Dikarya</taxon>
        <taxon>Ascomycota</taxon>
        <taxon>Saccharomycotina</taxon>
        <taxon>Saccharomycetes</taxon>
        <taxon>Phaffomycetales</taxon>
        <taxon>Wickerhamomycetaceae</taxon>
        <taxon>Wickerhamomyces</taxon>
    </lineage>
</organism>
<evidence type="ECO:0000313" key="2">
    <source>
        <dbReference type="Proteomes" id="UP000774326"/>
    </source>
</evidence>
<accession>A0A9P8Q5U2</accession>
<sequence length="185" mass="20446">MIFDVLILSEKKLEKSKCDVDVTIVLQSQITGNEQQVVLVEIGAVIVRVSIFEVQQLHTVDRGVIGDQPIEGQFRPLLSVESIHGVIGSRDEHSSGGGVINEDEVHDRTVIERCETGRLRLSHRRISLVEIVLEQTQVGVIAVAQVTTSSNQRRVQELETVHNTGERGALNQRIFPAGLVQVVET</sequence>
<gene>
    <name evidence="1" type="ORF">WICPIJ_004526</name>
</gene>
<dbReference type="AlphaFoldDB" id="A0A9P8Q5U2"/>
<dbReference type="Proteomes" id="UP000774326">
    <property type="component" value="Unassembled WGS sequence"/>
</dbReference>